<dbReference type="PANTHER" id="PTHR22744">
    <property type="entry name" value="HELIX LOOP HELIX PROTEIN 21-RELATED"/>
    <property type="match status" value="1"/>
</dbReference>
<organism evidence="2 3">
    <name type="scientific">Tegillarca granosa</name>
    <name type="common">Malaysian cockle</name>
    <name type="synonym">Anadara granosa</name>
    <dbReference type="NCBI Taxonomy" id="220873"/>
    <lineage>
        <taxon>Eukaryota</taxon>
        <taxon>Metazoa</taxon>
        <taxon>Spiralia</taxon>
        <taxon>Lophotrochozoa</taxon>
        <taxon>Mollusca</taxon>
        <taxon>Bivalvia</taxon>
        <taxon>Autobranchia</taxon>
        <taxon>Pteriomorphia</taxon>
        <taxon>Arcoida</taxon>
        <taxon>Arcoidea</taxon>
        <taxon>Arcidae</taxon>
        <taxon>Tegillarca</taxon>
    </lineage>
</organism>
<sequence>MKSTFNPDSLDKMYFLMISFVQCTLIKNVLKFFFDQFKQVTVPKNSNFDSDSEEDNPFIEEEGITDIALVVEDKKLYVSKALLSIVSPVFKKMFLSNFKEEAAKELPLPGKKFKDVLEFLKVVYPNIQKPLNIHAYHQAVFYLKKKTTKRLSYLYGLKKSYKICLKSASYHNFKKLKSNKFFQTFPDLFVDVGLLVTEARTPDLSVKGRVEGPHCPPIQGTSPHQCDKHREQVKLYILFRSFQVLKIYIMDKKQMS</sequence>
<evidence type="ECO:0000313" key="3">
    <source>
        <dbReference type="Proteomes" id="UP001217089"/>
    </source>
</evidence>
<proteinExistence type="predicted"/>
<accession>A0ABQ9F298</accession>
<name>A0ABQ9F298_TEGGR</name>
<evidence type="ECO:0000313" key="2">
    <source>
        <dbReference type="EMBL" id="KAJ8311529.1"/>
    </source>
</evidence>
<feature type="domain" description="BTB" evidence="1">
    <location>
        <begin position="65"/>
        <end position="124"/>
    </location>
</feature>
<dbReference type="InterPro" id="IPR000210">
    <property type="entry name" value="BTB/POZ_dom"/>
</dbReference>
<dbReference type="InterPro" id="IPR011333">
    <property type="entry name" value="SKP1/BTB/POZ_sf"/>
</dbReference>
<dbReference type="Proteomes" id="UP001217089">
    <property type="component" value="Unassembled WGS sequence"/>
</dbReference>
<dbReference type="Pfam" id="PF00651">
    <property type="entry name" value="BTB"/>
    <property type="match status" value="1"/>
</dbReference>
<dbReference type="PANTHER" id="PTHR22744:SF17">
    <property type="entry name" value="BTB DOMAIN-CONTAINING PROTEIN"/>
    <property type="match status" value="1"/>
</dbReference>
<gene>
    <name evidence="2" type="ORF">KUTeg_010884</name>
</gene>
<keyword evidence="3" id="KW-1185">Reference proteome</keyword>
<dbReference type="PROSITE" id="PS50097">
    <property type="entry name" value="BTB"/>
    <property type="match status" value="1"/>
</dbReference>
<reference evidence="2 3" key="1">
    <citation type="submission" date="2022-12" db="EMBL/GenBank/DDBJ databases">
        <title>Chromosome-level genome of Tegillarca granosa.</title>
        <authorList>
            <person name="Kim J."/>
        </authorList>
    </citation>
    <scope>NUCLEOTIDE SEQUENCE [LARGE SCALE GENOMIC DNA]</scope>
    <source>
        <strain evidence="2">Teg-2019</strain>
        <tissue evidence="2">Adductor muscle</tissue>
    </source>
</reference>
<protein>
    <recommendedName>
        <fullName evidence="1">BTB domain-containing protein</fullName>
    </recommendedName>
</protein>
<dbReference type="SUPFAM" id="SSF54695">
    <property type="entry name" value="POZ domain"/>
    <property type="match status" value="1"/>
</dbReference>
<dbReference type="SMART" id="SM00225">
    <property type="entry name" value="BTB"/>
    <property type="match status" value="1"/>
</dbReference>
<dbReference type="Gene3D" id="3.30.710.10">
    <property type="entry name" value="Potassium Channel Kv1.1, Chain A"/>
    <property type="match status" value="1"/>
</dbReference>
<evidence type="ECO:0000259" key="1">
    <source>
        <dbReference type="PROSITE" id="PS50097"/>
    </source>
</evidence>
<dbReference type="EMBL" id="JARBDR010000496">
    <property type="protein sequence ID" value="KAJ8311529.1"/>
    <property type="molecule type" value="Genomic_DNA"/>
</dbReference>
<comment type="caution">
    <text evidence="2">The sequence shown here is derived from an EMBL/GenBank/DDBJ whole genome shotgun (WGS) entry which is preliminary data.</text>
</comment>
<dbReference type="CDD" id="cd18186">
    <property type="entry name" value="BTB_POZ_ZBTB_KLHL-like"/>
    <property type="match status" value="1"/>
</dbReference>